<gene>
    <name evidence="2" type="ORF">HYPSUDRAFT_108685</name>
</gene>
<dbReference type="STRING" id="945553.A0A0D2MUT0"/>
<proteinExistence type="predicted"/>
<dbReference type="InterPro" id="IPR028036">
    <property type="entry name" value="DMAC1-like_dom"/>
</dbReference>
<keyword evidence="3" id="KW-1185">Reference proteome</keyword>
<dbReference type="AlphaFoldDB" id="A0A0D2MUT0"/>
<dbReference type="Proteomes" id="UP000054270">
    <property type="component" value="Unassembled WGS sequence"/>
</dbReference>
<organism evidence="2 3">
    <name type="scientific">Hypholoma sublateritium (strain FD-334 SS-4)</name>
    <dbReference type="NCBI Taxonomy" id="945553"/>
    <lineage>
        <taxon>Eukaryota</taxon>
        <taxon>Fungi</taxon>
        <taxon>Dikarya</taxon>
        <taxon>Basidiomycota</taxon>
        <taxon>Agaricomycotina</taxon>
        <taxon>Agaricomycetes</taxon>
        <taxon>Agaricomycetidae</taxon>
        <taxon>Agaricales</taxon>
        <taxon>Agaricineae</taxon>
        <taxon>Strophariaceae</taxon>
        <taxon>Hypholoma</taxon>
    </lineage>
</organism>
<evidence type="ECO:0000313" key="3">
    <source>
        <dbReference type="Proteomes" id="UP000054270"/>
    </source>
</evidence>
<feature type="non-terminal residue" evidence="2">
    <location>
        <position position="1"/>
    </location>
</feature>
<reference evidence="3" key="1">
    <citation type="submission" date="2014-04" db="EMBL/GenBank/DDBJ databases">
        <title>Evolutionary Origins and Diversification of the Mycorrhizal Mutualists.</title>
        <authorList>
            <consortium name="DOE Joint Genome Institute"/>
            <consortium name="Mycorrhizal Genomics Consortium"/>
            <person name="Kohler A."/>
            <person name="Kuo A."/>
            <person name="Nagy L.G."/>
            <person name="Floudas D."/>
            <person name="Copeland A."/>
            <person name="Barry K.W."/>
            <person name="Cichocki N."/>
            <person name="Veneault-Fourrey C."/>
            <person name="LaButti K."/>
            <person name="Lindquist E.A."/>
            <person name="Lipzen A."/>
            <person name="Lundell T."/>
            <person name="Morin E."/>
            <person name="Murat C."/>
            <person name="Riley R."/>
            <person name="Ohm R."/>
            <person name="Sun H."/>
            <person name="Tunlid A."/>
            <person name="Henrissat B."/>
            <person name="Grigoriev I.V."/>
            <person name="Hibbett D.S."/>
            <person name="Martin F."/>
        </authorList>
    </citation>
    <scope>NUCLEOTIDE SEQUENCE [LARGE SCALE GENOMIC DNA]</scope>
    <source>
        <strain evidence="3">FD-334 SS-4</strain>
    </source>
</reference>
<dbReference type="EMBL" id="KN817523">
    <property type="protein sequence ID" value="KJA27723.1"/>
    <property type="molecule type" value="Genomic_DNA"/>
</dbReference>
<accession>A0A0D2MUT0</accession>
<feature type="domain" description="Distal membrane-arm assembly complex protein 1-like" evidence="1">
    <location>
        <begin position="18"/>
        <end position="57"/>
    </location>
</feature>
<feature type="non-terminal residue" evidence="2">
    <location>
        <position position="67"/>
    </location>
</feature>
<protein>
    <recommendedName>
        <fullName evidence="1">Distal membrane-arm assembly complex protein 1-like domain-containing protein</fullName>
    </recommendedName>
</protein>
<evidence type="ECO:0000259" key="1">
    <source>
        <dbReference type="Pfam" id="PF15055"/>
    </source>
</evidence>
<dbReference type="Pfam" id="PF15055">
    <property type="entry name" value="DMAC1_Dmo2"/>
    <property type="match status" value="1"/>
</dbReference>
<sequence>TPVLETTQKVDATLNAKECLPCRITGSGIMAGTGGYAIWQSRAVAPGSPGQKKIVAGLGLGLSDCYF</sequence>
<evidence type="ECO:0000313" key="2">
    <source>
        <dbReference type="EMBL" id="KJA27723.1"/>
    </source>
</evidence>
<name>A0A0D2MUT0_HYPSF</name>
<dbReference type="OrthoDB" id="6604875at2759"/>